<reference evidence="1 2" key="1">
    <citation type="journal article" date="2023" name="Sci. Data">
        <title>Genome assembly of the Korean intertidal mud-creeper Batillaria attramentaria.</title>
        <authorList>
            <person name="Patra A.K."/>
            <person name="Ho P.T."/>
            <person name="Jun S."/>
            <person name="Lee S.J."/>
            <person name="Kim Y."/>
            <person name="Won Y.J."/>
        </authorList>
    </citation>
    <scope>NUCLEOTIDE SEQUENCE [LARGE SCALE GENOMIC DNA]</scope>
    <source>
        <strain evidence="1">Wonlab-2016</strain>
    </source>
</reference>
<dbReference type="EMBL" id="JACVVK020000347">
    <property type="protein sequence ID" value="KAK7477549.1"/>
    <property type="molecule type" value="Genomic_DNA"/>
</dbReference>
<dbReference type="AlphaFoldDB" id="A0ABD0JSD7"/>
<sequence length="73" mass="7986">MESKSRFVILFDSCESAPCGKLTCTPNATEALGYTCSRPAPSSRGVSFHDGVISRVLMVIMAAFSYARWSNIY</sequence>
<accession>A0ABD0JSD7</accession>
<organism evidence="1 2">
    <name type="scientific">Batillaria attramentaria</name>
    <dbReference type="NCBI Taxonomy" id="370345"/>
    <lineage>
        <taxon>Eukaryota</taxon>
        <taxon>Metazoa</taxon>
        <taxon>Spiralia</taxon>
        <taxon>Lophotrochozoa</taxon>
        <taxon>Mollusca</taxon>
        <taxon>Gastropoda</taxon>
        <taxon>Caenogastropoda</taxon>
        <taxon>Sorbeoconcha</taxon>
        <taxon>Cerithioidea</taxon>
        <taxon>Batillariidae</taxon>
        <taxon>Batillaria</taxon>
    </lineage>
</organism>
<keyword evidence="2" id="KW-1185">Reference proteome</keyword>
<protein>
    <submittedName>
        <fullName evidence="1">Uncharacterized protein</fullName>
    </submittedName>
</protein>
<evidence type="ECO:0000313" key="2">
    <source>
        <dbReference type="Proteomes" id="UP001519460"/>
    </source>
</evidence>
<name>A0ABD0JSD7_9CAEN</name>
<dbReference type="Proteomes" id="UP001519460">
    <property type="component" value="Unassembled WGS sequence"/>
</dbReference>
<gene>
    <name evidence="1" type="ORF">BaRGS_00031234</name>
</gene>
<evidence type="ECO:0000313" key="1">
    <source>
        <dbReference type="EMBL" id="KAK7477549.1"/>
    </source>
</evidence>
<comment type="caution">
    <text evidence="1">The sequence shown here is derived from an EMBL/GenBank/DDBJ whole genome shotgun (WGS) entry which is preliminary data.</text>
</comment>
<proteinExistence type="predicted"/>